<dbReference type="GO" id="GO:0050126">
    <property type="term" value="F:N-carbamoylputrescine amidase activity"/>
    <property type="evidence" value="ECO:0007669"/>
    <property type="project" value="TreeGrafter"/>
</dbReference>
<dbReference type="Proteomes" id="UP000242310">
    <property type="component" value="Unassembled WGS sequence"/>
</dbReference>
<evidence type="ECO:0000313" key="4">
    <source>
        <dbReference type="Proteomes" id="UP000242310"/>
    </source>
</evidence>
<dbReference type="PANTHER" id="PTHR43674">
    <property type="entry name" value="NITRILASE C965.09-RELATED"/>
    <property type="match status" value="1"/>
</dbReference>
<dbReference type="GO" id="GO:0033388">
    <property type="term" value="P:putrescine biosynthetic process from arginine"/>
    <property type="evidence" value="ECO:0007669"/>
    <property type="project" value="TreeGrafter"/>
</dbReference>
<dbReference type="Pfam" id="PF00795">
    <property type="entry name" value="CN_hydrolase"/>
    <property type="match status" value="1"/>
</dbReference>
<dbReference type="RefSeq" id="WP_106588023.1">
    <property type="nucleotide sequence ID" value="NZ_PYAV01000004.1"/>
</dbReference>
<keyword evidence="1 3" id="KW-0378">Hydrolase</keyword>
<comment type="caution">
    <text evidence="3">The sequence shown here is derived from an EMBL/GenBank/DDBJ whole genome shotgun (WGS) entry which is preliminary data.</text>
</comment>
<dbReference type="AlphaFoldDB" id="A0A2P8HQE1"/>
<reference evidence="3 4" key="1">
    <citation type="submission" date="2018-03" db="EMBL/GenBank/DDBJ databases">
        <title>Genomic Encyclopedia of Type Strains, Phase III (KMG-III): the genomes of soil and plant-associated and newly described type strains.</title>
        <authorList>
            <person name="Whitman W."/>
        </authorList>
    </citation>
    <scope>NUCLEOTIDE SEQUENCE [LARGE SCALE GENOMIC DNA]</scope>
    <source>
        <strain evidence="3 4">CGMCC 1.07653</strain>
    </source>
</reference>
<organism evidence="3 4">
    <name type="scientific">Salsuginibacillus halophilus</name>
    <dbReference type="NCBI Taxonomy" id="517424"/>
    <lineage>
        <taxon>Bacteria</taxon>
        <taxon>Bacillati</taxon>
        <taxon>Bacillota</taxon>
        <taxon>Bacilli</taxon>
        <taxon>Bacillales</taxon>
        <taxon>Bacillaceae</taxon>
        <taxon>Salsuginibacillus</taxon>
    </lineage>
</organism>
<dbReference type="InterPro" id="IPR003010">
    <property type="entry name" value="C-N_Hydrolase"/>
</dbReference>
<dbReference type="PANTHER" id="PTHR43674:SF2">
    <property type="entry name" value="BETA-UREIDOPROPIONASE"/>
    <property type="match status" value="1"/>
</dbReference>
<evidence type="ECO:0000259" key="2">
    <source>
        <dbReference type="PROSITE" id="PS50263"/>
    </source>
</evidence>
<dbReference type="OrthoDB" id="9811121at2"/>
<protein>
    <submittedName>
        <fullName evidence="3">Putative amidohydrolase</fullName>
    </submittedName>
</protein>
<accession>A0A2P8HQE1</accession>
<name>A0A2P8HQE1_9BACI</name>
<dbReference type="Gene3D" id="3.60.110.10">
    <property type="entry name" value="Carbon-nitrogen hydrolase"/>
    <property type="match status" value="1"/>
</dbReference>
<evidence type="ECO:0000313" key="3">
    <source>
        <dbReference type="EMBL" id="PSL48450.1"/>
    </source>
</evidence>
<dbReference type="InterPro" id="IPR050345">
    <property type="entry name" value="Aliph_Amidase/BUP"/>
</dbReference>
<gene>
    <name evidence="3" type="ORF">B0H94_10450</name>
</gene>
<proteinExistence type="predicted"/>
<keyword evidence="4" id="KW-1185">Reference proteome</keyword>
<evidence type="ECO:0000256" key="1">
    <source>
        <dbReference type="ARBA" id="ARBA00022801"/>
    </source>
</evidence>
<dbReference type="InterPro" id="IPR036526">
    <property type="entry name" value="C-N_Hydrolase_sf"/>
</dbReference>
<feature type="domain" description="CN hydrolase" evidence="2">
    <location>
        <begin position="1"/>
        <end position="246"/>
    </location>
</feature>
<sequence length="283" mass="31736">MKLKLAQTQPVLGDPARNAERVVEDLYRLDEHVELLVYPELSLTGYVLKDQVFDVALTLKSPEIERIRHATADTGKSVMFGFVEEHSIDRVYNAAVYMKAGEVQMVQRKIYPTTYGMFEEGKYFSGARVVKSGFAGDFKSTMLICNDMWHPSLTHIAAHQQTTLLIGMINSPSAGLGEYYSSAAGWERVGRFYAEIYGSYVALANRVGIEEGVPFFGGSKIINPYGEVIAEAPLDKEAEIEAELDLALVKRRRRELPIMRDENLDVTVRHLEAAALEQNNSHE</sequence>
<dbReference type="SUPFAM" id="SSF56317">
    <property type="entry name" value="Carbon-nitrogen hydrolase"/>
    <property type="match status" value="1"/>
</dbReference>
<dbReference type="EMBL" id="PYAV01000004">
    <property type="protein sequence ID" value="PSL48450.1"/>
    <property type="molecule type" value="Genomic_DNA"/>
</dbReference>
<dbReference type="PROSITE" id="PS50263">
    <property type="entry name" value="CN_HYDROLASE"/>
    <property type="match status" value="1"/>
</dbReference>